<protein>
    <recommendedName>
        <fullName evidence="3">Sporulation protein Cse60</fullName>
    </recommendedName>
</protein>
<proteinExistence type="predicted"/>
<evidence type="ECO:0008006" key="3">
    <source>
        <dbReference type="Google" id="ProtNLM"/>
    </source>
</evidence>
<organism evidence="1 2">
    <name type="scientific">Streptococcus cristatus</name>
    <dbReference type="NCBI Taxonomy" id="45634"/>
    <lineage>
        <taxon>Bacteria</taxon>
        <taxon>Bacillati</taxon>
        <taxon>Bacillota</taxon>
        <taxon>Bacilli</taxon>
        <taxon>Lactobacillales</taxon>
        <taxon>Streptococcaceae</taxon>
        <taxon>Streptococcus</taxon>
    </lineage>
</organism>
<accession>A0A3R9LST4</accession>
<evidence type="ECO:0000313" key="2">
    <source>
        <dbReference type="Proteomes" id="UP000277890"/>
    </source>
</evidence>
<reference evidence="1 2" key="1">
    <citation type="submission" date="2018-11" db="EMBL/GenBank/DDBJ databases">
        <title>Species Designations Belie Phenotypic and Genotypic Heterogeneity in Oral Streptococci.</title>
        <authorList>
            <person name="Velsko I."/>
        </authorList>
    </citation>
    <scope>NUCLEOTIDE SEQUENCE [LARGE SCALE GENOMIC DNA]</scope>
    <source>
        <strain evidence="1 2">A54</strain>
    </source>
</reference>
<evidence type="ECO:0000313" key="1">
    <source>
        <dbReference type="EMBL" id="RSJ86568.1"/>
    </source>
</evidence>
<sequence>MKIKIFYQQQKQSLQEFEAQINNFMASVEVVDVKCTEATEGDYENLSATLGLLVLYKE</sequence>
<name>A0A3R9LST4_STRCR</name>
<dbReference type="RefSeq" id="WP_185761044.1">
    <property type="nucleotide sequence ID" value="NZ_JAKUZA010000018.1"/>
</dbReference>
<dbReference type="AlphaFoldDB" id="A0A3R9LST4"/>
<dbReference type="EMBL" id="RJPQ01000003">
    <property type="protein sequence ID" value="RSJ86568.1"/>
    <property type="molecule type" value="Genomic_DNA"/>
</dbReference>
<dbReference type="Proteomes" id="UP000277890">
    <property type="component" value="Unassembled WGS sequence"/>
</dbReference>
<gene>
    <name evidence="1" type="ORF">D8794_03715</name>
</gene>
<comment type="caution">
    <text evidence="1">The sequence shown here is derived from an EMBL/GenBank/DDBJ whole genome shotgun (WGS) entry which is preliminary data.</text>
</comment>